<evidence type="ECO:0000313" key="2">
    <source>
        <dbReference type="Proteomes" id="UP000228380"/>
    </source>
</evidence>
<proteinExistence type="predicted"/>
<dbReference type="AlphaFoldDB" id="A0A8B7CVA9"/>
<dbReference type="KEGG" id="pda:103719421"/>
<dbReference type="GeneID" id="103719421"/>
<feature type="signal peptide" evidence="1">
    <location>
        <begin position="1"/>
        <end position="22"/>
    </location>
</feature>
<evidence type="ECO:0000313" key="3">
    <source>
        <dbReference type="RefSeq" id="XP_008806881.2"/>
    </source>
</evidence>
<gene>
    <name evidence="3" type="primary">LOC103719421</name>
</gene>
<dbReference type="RefSeq" id="XP_008806881.2">
    <property type="nucleotide sequence ID" value="XM_008808659.3"/>
</dbReference>
<organism evidence="2 3">
    <name type="scientific">Phoenix dactylifera</name>
    <name type="common">Date palm</name>
    <dbReference type="NCBI Taxonomy" id="42345"/>
    <lineage>
        <taxon>Eukaryota</taxon>
        <taxon>Viridiplantae</taxon>
        <taxon>Streptophyta</taxon>
        <taxon>Embryophyta</taxon>
        <taxon>Tracheophyta</taxon>
        <taxon>Spermatophyta</taxon>
        <taxon>Magnoliopsida</taxon>
        <taxon>Liliopsida</taxon>
        <taxon>Arecaceae</taxon>
        <taxon>Coryphoideae</taxon>
        <taxon>Phoeniceae</taxon>
        <taxon>Phoenix</taxon>
    </lineage>
</organism>
<accession>A0A8B7CVA9</accession>
<dbReference type="PANTHER" id="PTHR33649">
    <property type="entry name" value="PAR1 PROTEIN"/>
    <property type="match status" value="1"/>
</dbReference>
<dbReference type="PANTHER" id="PTHR33649:SF2">
    <property type="entry name" value="PAR1 PROTEIN"/>
    <property type="match status" value="1"/>
</dbReference>
<feature type="chain" id="PRO_5034510435" evidence="1">
    <location>
        <begin position="23"/>
        <end position="191"/>
    </location>
</feature>
<reference evidence="2" key="1">
    <citation type="journal article" date="2019" name="Nat. Commun.">
        <title>Genome-wide association mapping of date palm fruit traits.</title>
        <authorList>
            <person name="Hazzouri K.M."/>
            <person name="Gros-Balthazard M."/>
            <person name="Flowers J.M."/>
            <person name="Copetti D."/>
            <person name="Lemansour A."/>
            <person name="Lebrun M."/>
            <person name="Masmoudi K."/>
            <person name="Ferrand S."/>
            <person name="Dhar M.I."/>
            <person name="Fresquez Z.A."/>
            <person name="Rosas U."/>
            <person name="Zhang J."/>
            <person name="Talag J."/>
            <person name="Lee S."/>
            <person name="Kudrna D."/>
            <person name="Powell R.F."/>
            <person name="Leitch I.J."/>
            <person name="Krueger R.R."/>
            <person name="Wing R.A."/>
            <person name="Amiri K.M.A."/>
            <person name="Purugganan M.D."/>
        </authorList>
    </citation>
    <scope>NUCLEOTIDE SEQUENCE [LARGE SCALE GENOMIC DNA]</scope>
    <source>
        <strain evidence="2">cv. Khalas</strain>
    </source>
</reference>
<dbReference type="Proteomes" id="UP000228380">
    <property type="component" value="Chromosome 17"/>
</dbReference>
<keyword evidence="2" id="KW-1185">Reference proteome</keyword>
<protein>
    <submittedName>
        <fullName evidence="3">Uncharacterized protein LOC103719421</fullName>
    </submittedName>
</protein>
<dbReference type="Pfam" id="PF06521">
    <property type="entry name" value="PAR1"/>
    <property type="match status" value="1"/>
</dbReference>
<name>A0A8B7CVA9_PHODC</name>
<dbReference type="OrthoDB" id="772928at2759"/>
<evidence type="ECO:0000256" key="1">
    <source>
        <dbReference type="SAM" id="SignalP"/>
    </source>
</evidence>
<reference evidence="3" key="2">
    <citation type="submission" date="2025-08" db="UniProtKB">
        <authorList>
            <consortium name="RefSeq"/>
        </authorList>
    </citation>
    <scope>IDENTIFICATION</scope>
    <source>
        <tissue evidence="3">Young leaves</tissue>
    </source>
</reference>
<dbReference type="InterPro" id="IPR009489">
    <property type="entry name" value="PAR1"/>
</dbReference>
<keyword evidence="1" id="KW-0732">Signal</keyword>
<sequence length="191" mass="20048">MASKAFISLALVLLFFVSGALGGGITCESLQKSTCAYAVSSAGMRCVLEKRVRRGGQEVYTCGTSDIQADGVKNRVETDACVEACGLDRGTLGISSDSLLDSNFRQKLCSPACYRGCPNVVDLYFNLAAGEGVFLPKLCEVQETNARRAMAEIRSSGAALAASPGSVPPGKVYASAPTQFRESFAPAEPPM</sequence>